<keyword evidence="2" id="KW-1185">Reference proteome</keyword>
<proteinExistence type="predicted"/>
<protein>
    <submittedName>
        <fullName evidence="1">Uncharacterized protein</fullName>
    </submittedName>
</protein>
<sequence length="148" mass="16773">MGFSPLSLSHGEKYNKGLACQFECRGRREKNPKRYFCDVMRSYKNSYLCLSASCVRAPPTPARSGPASLSQLVRTSALFQYTAQIFLHVHGMKIIKAILPWTSVDVDDHDTVICRIIKATNGIYKNVSRHESCNDVWYNDTSTHLMIP</sequence>
<evidence type="ECO:0000313" key="2">
    <source>
        <dbReference type="Proteomes" id="UP000299102"/>
    </source>
</evidence>
<dbReference type="EMBL" id="BGZK01002372">
    <property type="protein sequence ID" value="GBP93402.1"/>
    <property type="molecule type" value="Genomic_DNA"/>
</dbReference>
<name>A0A4C2A0T2_EUMVA</name>
<accession>A0A4C2A0T2</accession>
<dbReference type="AlphaFoldDB" id="A0A4C2A0T2"/>
<gene>
    <name evidence="1" type="ORF">EVAR_44112_1</name>
</gene>
<comment type="caution">
    <text evidence="1">The sequence shown here is derived from an EMBL/GenBank/DDBJ whole genome shotgun (WGS) entry which is preliminary data.</text>
</comment>
<dbReference type="Proteomes" id="UP000299102">
    <property type="component" value="Unassembled WGS sequence"/>
</dbReference>
<reference evidence="1 2" key="1">
    <citation type="journal article" date="2019" name="Commun. Biol.">
        <title>The bagworm genome reveals a unique fibroin gene that provides high tensile strength.</title>
        <authorList>
            <person name="Kono N."/>
            <person name="Nakamura H."/>
            <person name="Ohtoshi R."/>
            <person name="Tomita M."/>
            <person name="Numata K."/>
            <person name="Arakawa K."/>
        </authorList>
    </citation>
    <scope>NUCLEOTIDE SEQUENCE [LARGE SCALE GENOMIC DNA]</scope>
</reference>
<evidence type="ECO:0000313" key="1">
    <source>
        <dbReference type="EMBL" id="GBP93402.1"/>
    </source>
</evidence>
<organism evidence="1 2">
    <name type="scientific">Eumeta variegata</name>
    <name type="common">Bagworm moth</name>
    <name type="synonym">Eumeta japonica</name>
    <dbReference type="NCBI Taxonomy" id="151549"/>
    <lineage>
        <taxon>Eukaryota</taxon>
        <taxon>Metazoa</taxon>
        <taxon>Ecdysozoa</taxon>
        <taxon>Arthropoda</taxon>
        <taxon>Hexapoda</taxon>
        <taxon>Insecta</taxon>
        <taxon>Pterygota</taxon>
        <taxon>Neoptera</taxon>
        <taxon>Endopterygota</taxon>
        <taxon>Lepidoptera</taxon>
        <taxon>Glossata</taxon>
        <taxon>Ditrysia</taxon>
        <taxon>Tineoidea</taxon>
        <taxon>Psychidae</taxon>
        <taxon>Oiketicinae</taxon>
        <taxon>Eumeta</taxon>
    </lineage>
</organism>